<comment type="caution">
    <text evidence="1">The sequence shown here is derived from an EMBL/GenBank/DDBJ whole genome shotgun (WGS) entry which is preliminary data.</text>
</comment>
<accession>A0A923L548</accession>
<organism evidence="1 2">
    <name type="scientific">Ornithinibacillus hominis</name>
    <dbReference type="NCBI Taxonomy" id="2763055"/>
    <lineage>
        <taxon>Bacteria</taxon>
        <taxon>Bacillati</taxon>
        <taxon>Bacillota</taxon>
        <taxon>Bacilli</taxon>
        <taxon>Bacillales</taxon>
        <taxon>Bacillaceae</taxon>
        <taxon>Ornithinibacillus</taxon>
    </lineage>
</organism>
<dbReference type="Proteomes" id="UP000637359">
    <property type="component" value="Unassembled WGS sequence"/>
</dbReference>
<evidence type="ECO:0000313" key="1">
    <source>
        <dbReference type="EMBL" id="MBC5636654.1"/>
    </source>
</evidence>
<dbReference type="EMBL" id="JACOOL010000004">
    <property type="protein sequence ID" value="MBC5636654.1"/>
    <property type="molecule type" value="Genomic_DNA"/>
</dbReference>
<sequence>MKKRKKSPELETFTLLNPNFLLSVEENHVETNQEKIFSDGNISENLLNEE</sequence>
<dbReference type="AlphaFoldDB" id="A0A923L548"/>
<keyword evidence="2" id="KW-1185">Reference proteome</keyword>
<gene>
    <name evidence="1" type="ORF">H8S33_07425</name>
</gene>
<protein>
    <submittedName>
        <fullName evidence="1">Uncharacterized protein</fullName>
    </submittedName>
</protein>
<reference evidence="1" key="1">
    <citation type="submission" date="2020-08" db="EMBL/GenBank/DDBJ databases">
        <title>Genome public.</title>
        <authorList>
            <person name="Liu C."/>
            <person name="Sun Q."/>
        </authorList>
    </citation>
    <scope>NUCLEOTIDE SEQUENCE</scope>
    <source>
        <strain evidence="1">BX22</strain>
    </source>
</reference>
<evidence type="ECO:0000313" key="2">
    <source>
        <dbReference type="Proteomes" id="UP000637359"/>
    </source>
</evidence>
<proteinExistence type="predicted"/>
<dbReference type="RefSeq" id="WP_186869353.1">
    <property type="nucleotide sequence ID" value="NZ_JACOOL010000004.1"/>
</dbReference>
<name>A0A923L548_9BACI</name>